<dbReference type="InterPro" id="IPR055170">
    <property type="entry name" value="GFO_IDH_MocA-like_dom"/>
</dbReference>
<dbReference type="OrthoDB" id="127583at2"/>
<dbReference type="Pfam" id="PF22725">
    <property type="entry name" value="GFO_IDH_MocA_C3"/>
    <property type="match status" value="1"/>
</dbReference>
<dbReference type="Pfam" id="PF01408">
    <property type="entry name" value="GFO_IDH_MocA"/>
    <property type="match status" value="1"/>
</dbReference>
<dbReference type="PANTHER" id="PTHR43818">
    <property type="entry name" value="BCDNA.GH03377"/>
    <property type="match status" value="1"/>
</dbReference>
<dbReference type="AlphaFoldDB" id="A0A2D0NC49"/>
<sequence length="434" mass="48748">MDKSNTSRREFMKKSGSALIASGLGLNVLAARSGRPFDFNADTIKVGLIGCGGRGTGAAYQATMADDNVVLTAMADLFQDRLDSSYKNLMNENPDKIKVEEDMKFVGFDSYKKVLASDVDVVLLATPPNFRPGHLAAAIEAGKHIFCEKPVAVDAPGVRSVIESAKKAKEKGLALMSGFCWRHDVPKIDTYNRILDGAIGNVHTIYNTYNTGALWFRDRQPDWSDLEYKMRNWLYYNWMSGDHIVEQAIHSIDLMSWAMGDELPVSASGTGGRQSRTEDQYGNVYDHFAIVYEYGDGRRGYHFSRQQKDTARAYGIDMMGDQGRCNIDVFRKHEIIGKDGEWNWDGKKSNMYQNEHNTLFASIRKGEPFNDGVRMANSTMLAIWGRMVAYTGQTISWEDALNSDEQLGPDLNEYSWDMDWKMAEVAQPGITKFS</sequence>
<dbReference type="SUPFAM" id="SSF51735">
    <property type="entry name" value="NAD(P)-binding Rossmann-fold domains"/>
    <property type="match status" value="1"/>
</dbReference>
<dbReference type="InterPro" id="IPR006311">
    <property type="entry name" value="TAT_signal"/>
</dbReference>
<comment type="caution">
    <text evidence="3">The sequence shown here is derived from an EMBL/GenBank/DDBJ whole genome shotgun (WGS) entry which is preliminary data.</text>
</comment>
<dbReference type="SUPFAM" id="SSF55347">
    <property type="entry name" value="Glyceraldehyde-3-phosphate dehydrogenase-like, C-terminal domain"/>
    <property type="match status" value="1"/>
</dbReference>
<gene>
    <name evidence="3" type="ORF">CRP01_14030</name>
</gene>
<name>A0A2D0NC49_FLAN2</name>
<dbReference type="PANTHER" id="PTHR43818:SF5">
    <property type="entry name" value="OXIDOREDUCTASE FAMILY PROTEIN"/>
    <property type="match status" value="1"/>
</dbReference>
<dbReference type="GO" id="GO:0000166">
    <property type="term" value="F:nucleotide binding"/>
    <property type="evidence" value="ECO:0007669"/>
    <property type="project" value="InterPro"/>
</dbReference>
<dbReference type="Gene3D" id="3.40.50.720">
    <property type="entry name" value="NAD(P)-binding Rossmann-like Domain"/>
    <property type="match status" value="1"/>
</dbReference>
<accession>A0A2D0NC49</accession>
<feature type="domain" description="GFO/IDH/MocA-like oxidoreductase" evidence="2">
    <location>
        <begin position="194"/>
        <end position="323"/>
    </location>
</feature>
<dbReference type="Proteomes" id="UP000223913">
    <property type="component" value="Unassembled WGS sequence"/>
</dbReference>
<organism evidence="3 4">
    <name type="scientific">Flavilitoribacter nigricans (strain ATCC 23147 / DSM 23189 / NBRC 102662 / NCIMB 1420 / SS-2)</name>
    <name type="common">Lewinella nigricans</name>
    <dbReference type="NCBI Taxonomy" id="1122177"/>
    <lineage>
        <taxon>Bacteria</taxon>
        <taxon>Pseudomonadati</taxon>
        <taxon>Bacteroidota</taxon>
        <taxon>Saprospiria</taxon>
        <taxon>Saprospirales</taxon>
        <taxon>Lewinellaceae</taxon>
        <taxon>Flavilitoribacter</taxon>
    </lineage>
</organism>
<evidence type="ECO:0000313" key="3">
    <source>
        <dbReference type="EMBL" id="PHN06084.1"/>
    </source>
</evidence>
<evidence type="ECO:0000259" key="1">
    <source>
        <dbReference type="Pfam" id="PF01408"/>
    </source>
</evidence>
<keyword evidence="4" id="KW-1185">Reference proteome</keyword>
<dbReference type="EMBL" id="PDUD01000019">
    <property type="protein sequence ID" value="PHN06084.1"/>
    <property type="molecule type" value="Genomic_DNA"/>
</dbReference>
<feature type="domain" description="Gfo/Idh/MocA-like oxidoreductase N-terminal" evidence="1">
    <location>
        <begin position="44"/>
        <end position="170"/>
    </location>
</feature>
<dbReference type="PROSITE" id="PS51318">
    <property type="entry name" value="TAT"/>
    <property type="match status" value="1"/>
</dbReference>
<dbReference type="InterPro" id="IPR036291">
    <property type="entry name" value="NAD(P)-bd_dom_sf"/>
</dbReference>
<dbReference type="Gene3D" id="3.30.360.10">
    <property type="entry name" value="Dihydrodipicolinate Reductase, domain 2"/>
    <property type="match status" value="1"/>
</dbReference>
<protein>
    <submittedName>
        <fullName evidence="3">Oxidoreductase</fullName>
    </submittedName>
</protein>
<evidence type="ECO:0000313" key="4">
    <source>
        <dbReference type="Proteomes" id="UP000223913"/>
    </source>
</evidence>
<reference evidence="3 4" key="1">
    <citation type="submission" date="2017-10" db="EMBL/GenBank/DDBJ databases">
        <title>The draft genome sequence of Lewinella nigricans NBRC 102662.</title>
        <authorList>
            <person name="Wang K."/>
        </authorList>
    </citation>
    <scope>NUCLEOTIDE SEQUENCE [LARGE SCALE GENOMIC DNA]</scope>
    <source>
        <strain evidence="3 4">NBRC 102662</strain>
    </source>
</reference>
<dbReference type="InterPro" id="IPR000683">
    <property type="entry name" value="Gfo/Idh/MocA-like_OxRdtase_N"/>
</dbReference>
<evidence type="ECO:0000259" key="2">
    <source>
        <dbReference type="Pfam" id="PF22725"/>
    </source>
</evidence>
<dbReference type="RefSeq" id="WP_099150678.1">
    <property type="nucleotide sequence ID" value="NZ_PDUD01000019.1"/>
</dbReference>
<proteinExistence type="predicted"/>
<dbReference type="InterPro" id="IPR050463">
    <property type="entry name" value="Gfo/Idh/MocA_oxidrdct_glycsds"/>
</dbReference>